<proteinExistence type="predicted"/>
<feature type="domain" description="Phospholipid/glycerol acyltransferase" evidence="7">
    <location>
        <begin position="151"/>
        <end position="274"/>
    </location>
</feature>
<evidence type="ECO:0000313" key="9">
    <source>
        <dbReference type="Proteomes" id="UP000244912"/>
    </source>
</evidence>
<evidence type="ECO:0000256" key="4">
    <source>
        <dbReference type="ARBA" id="ARBA00013432"/>
    </source>
</evidence>
<dbReference type="OrthoDB" id="335193at2"/>
<dbReference type="PANTHER" id="PTHR12563:SF17">
    <property type="entry name" value="DIHYDROXYACETONE PHOSPHATE ACYLTRANSFERASE"/>
    <property type="match status" value="1"/>
</dbReference>
<dbReference type="EMBL" id="ONZF01000016">
    <property type="protein sequence ID" value="SPJ26262.1"/>
    <property type="molecule type" value="Genomic_DNA"/>
</dbReference>
<keyword evidence="8" id="KW-0012">Acyltransferase</keyword>
<evidence type="ECO:0000256" key="6">
    <source>
        <dbReference type="SAM" id="Phobius"/>
    </source>
</evidence>
<dbReference type="SMART" id="SM00563">
    <property type="entry name" value="PlsC"/>
    <property type="match status" value="1"/>
</dbReference>
<name>A0A2R8C1I5_9RHOB</name>
<keyword evidence="6" id="KW-1133">Transmembrane helix</keyword>
<dbReference type="GO" id="GO:0016024">
    <property type="term" value="P:CDP-diacylglycerol biosynthetic process"/>
    <property type="evidence" value="ECO:0007669"/>
    <property type="project" value="UniProtKB-UniPathway"/>
</dbReference>
<dbReference type="Proteomes" id="UP000244912">
    <property type="component" value="Unassembled WGS sequence"/>
</dbReference>
<dbReference type="GO" id="GO:0012505">
    <property type="term" value="C:endomembrane system"/>
    <property type="evidence" value="ECO:0007669"/>
    <property type="project" value="UniProtKB-SubCell"/>
</dbReference>
<keyword evidence="6" id="KW-0472">Membrane</keyword>
<dbReference type="InterPro" id="IPR022284">
    <property type="entry name" value="GPAT/DHAPAT"/>
</dbReference>
<dbReference type="InterPro" id="IPR002123">
    <property type="entry name" value="Plipid/glycerol_acylTrfase"/>
</dbReference>
<dbReference type="GO" id="GO:0004366">
    <property type="term" value="F:glycerol-3-phosphate O-acyltransferase activity"/>
    <property type="evidence" value="ECO:0007669"/>
    <property type="project" value="UniProtKB-EC"/>
</dbReference>
<evidence type="ECO:0000256" key="2">
    <source>
        <dbReference type="ARBA" id="ARBA00004765"/>
    </source>
</evidence>
<keyword evidence="9" id="KW-1185">Reference proteome</keyword>
<dbReference type="RefSeq" id="WP_108895962.1">
    <property type="nucleotide sequence ID" value="NZ_ONZF01000016.1"/>
</dbReference>
<evidence type="ECO:0000256" key="3">
    <source>
        <dbReference type="ARBA" id="ARBA00013113"/>
    </source>
</evidence>
<accession>A0A2R8C1I5</accession>
<reference evidence="8 9" key="1">
    <citation type="submission" date="2018-03" db="EMBL/GenBank/DDBJ databases">
        <authorList>
            <person name="Keele B.F."/>
        </authorList>
    </citation>
    <scope>NUCLEOTIDE SEQUENCE [LARGE SCALE GENOMIC DNA]</scope>
    <source>
        <strain evidence="8 9">CECT 8504</strain>
    </source>
</reference>
<comment type="pathway">
    <text evidence="2">Phospholipid metabolism; CDP-diacylglycerol biosynthesis; CDP-diacylglycerol from sn-glycerol 3-phosphate: step 1/3.</text>
</comment>
<organism evidence="8 9">
    <name type="scientific">Palleronia abyssalis</name>
    <dbReference type="NCBI Taxonomy" id="1501240"/>
    <lineage>
        <taxon>Bacteria</taxon>
        <taxon>Pseudomonadati</taxon>
        <taxon>Pseudomonadota</taxon>
        <taxon>Alphaproteobacteria</taxon>
        <taxon>Rhodobacterales</taxon>
        <taxon>Roseobacteraceae</taxon>
        <taxon>Palleronia</taxon>
    </lineage>
</organism>
<evidence type="ECO:0000256" key="5">
    <source>
        <dbReference type="ARBA" id="ARBA00048427"/>
    </source>
</evidence>
<comment type="catalytic activity">
    <reaction evidence="5">
        <text>sn-glycerol 3-phosphate + an acyl-CoA = a 1-acyl-sn-glycero-3-phosphate + CoA</text>
        <dbReference type="Rhea" id="RHEA:15325"/>
        <dbReference type="ChEBI" id="CHEBI:57287"/>
        <dbReference type="ChEBI" id="CHEBI:57597"/>
        <dbReference type="ChEBI" id="CHEBI:57970"/>
        <dbReference type="ChEBI" id="CHEBI:58342"/>
        <dbReference type="EC" id="2.3.1.15"/>
    </reaction>
</comment>
<gene>
    <name evidence="8" type="primary">plsB1</name>
    <name evidence="8" type="ORF">PAA8504_04119</name>
</gene>
<comment type="subcellular location">
    <subcellularLocation>
        <location evidence="1">Endomembrane system</location>
        <topology evidence="1">Peripheral membrane protein</topology>
    </subcellularLocation>
</comment>
<dbReference type="AlphaFoldDB" id="A0A2R8C1I5"/>
<keyword evidence="8" id="KW-0808">Transferase</keyword>
<keyword evidence="6" id="KW-0812">Transmembrane</keyword>
<sequence length="461" mass="52147">MFETITLPVWLFALILLFAVVTALSHVFIPPVRWFLRRRLERAVARLNERLERPIQPFKLLRRQDMILRLSYDPEVLAASQAYAEEQGIREDVAHSLARRYAREIVPSFSAFAYFGFAIWAARWLSTRLFDVHVVRVDDVGLSGVPKDATVVFVMNHRSNMDYVLVTYLAAERSALAYAVGEWARIWPVSRLFRAMGAYFIRRRSRNTLYRRVLARYVQMAVAGGVTQAIFPEGGLSLDGRVGQMKLGLLSYICEGYDPKVREIVFVPVSLNYDRVIEDNILIRAGQSGKRRFRGSFLTGTAFAIRWVYRRIFGRIRKFGVAAVAFGKPLPLRDFGSTPDVKRLAAELRARITEGVPVTPGPLVAKVLLGGARTRGDVIEAVRNDLAALDAHDAIVCWPKDGDAAVDRILRLFTLRHIVSLNGDVITLRPRAKTVLPFYAASVPELSERDSTIQRRELSET</sequence>
<evidence type="ECO:0000256" key="1">
    <source>
        <dbReference type="ARBA" id="ARBA00004184"/>
    </source>
</evidence>
<evidence type="ECO:0000313" key="8">
    <source>
        <dbReference type="EMBL" id="SPJ26262.1"/>
    </source>
</evidence>
<feature type="transmembrane region" description="Helical" evidence="6">
    <location>
        <begin position="6"/>
        <end position="29"/>
    </location>
</feature>
<evidence type="ECO:0000259" key="7">
    <source>
        <dbReference type="SMART" id="SM00563"/>
    </source>
</evidence>
<dbReference type="UniPathway" id="UPA00557">
    <property type="reaction ID" value="UER00612"/>
</dbReference>
<dbReference type="SUPFAM" id="SSF69593">
    <property type="entry name" value="Glycerol-3-phosphate (1)-acyltransferase"/>
    <property type="match status" value="1"/>
</dbReference>
<protein>
    <recommendedName>
        <fullName evidence="4">Glycerol-3-phosphate acyltransferase</fullName>
        <ecNumber evidence="3">2.3.1.15</ecNumber>
    </recommendedName>
</protein>
<dbReference type="Pfam" id="PF01553">
    <property type="entry name" value="Acyltransferase"/>
    <property type="match status" value="1"/>
</dbReference>
<dbReference type="EC" id="2.3.1.15" evidence="3"/>
<dbReference type="PANTHER" id="PTHR12563">
    <property type="entry name" value="GLYCEROL-3-PHOSPHATE ACYLTRANSFERASE"/>
    <property type="match status" value="1"/>
</dbReference>